<dbReference type="GO" id="GO:0016807">
    <property type="term" value="F:cysteine-type carboxypeptidase activity"/>
    <property type="evidence" value="ECO:0007669"/>
    <property type="project" value="TreeGrafter"/>
</dbReference>
<dbReference type="GO" id="GO:0005829">
    <property type="term" value="C:cytosol"/>
    <property type="evidence" value="ECO:0007669"/>
    <property type="project" value="TreeGrafter"/>
</dbReference>
<dbReference type="InterPro" id="IPR033979">
    <property type="entry name" value="MINDY_domain"/>
</dbReference>
<dbReference type="InterPro" id="IPR007518">
    <property type="entry name" value="MINDY"/>
</dbReference>
<gene>
    <name evidence="3" type="ORF">INT43_008208</name>
</gene>
<dbReference type="GO" id="GO:0071108">
    <property type="term" value="P:protein K48-linked deubiquitination"/>
    <property type="evidence" value="ECO:0007669"/>
    <property type="project" value="TreeGrafter"/>
</dbReference>
<comment type="caution">
    <text evidence="3">The sequence shown here is derived from an EMBL/GenBank/DDBJ whole genome shotgun (WGS) entry which is preliminary data.</text>
</comment>
<organism evidence="3 4">
    <name type="scientific">Mortierella isabellina</name>
    <name type="common">Filamentous fungus</name>
    <name type="synonym">Umbelopsis isabellina</name>
    <dbReference type="NCBI Taxonomy" id="91625"/>
    <lineage>
        <taxon>Eukaryota</taxon>
        <taxon>Fungi</taxon>
        <taxon>Fungi incertae sedis</taxon>
        <taxon>Mucoromycota</taxon>
        <taxon>Mucoromycotina</taxon>
        <taxon>Umbelopsidomycetes</taxon>
        <taxon>Umbelopsidales</taxon>
        <taxon>Umbelopsidaceae</taxon>
        <taxon>Umbelopsis</taxon>
    </lineage>
</organism>
<evidence type="ECO:0000259" key="2">
    <source>
        <dbReference type="Pfam" id="PF04424"/>
    </source>
</evidence>
<evidence type="ECO:0000313" key="4">
    <source>
        <dbReference type="Proteomes" id="UP000654370"/>
    </source>
</evidence>
<dbReference type="Proteomes" id="UP000654370">
    <property type="component" value="Unassembled WGS sequence"/>
</dbReference>
<feature type="domain" description="MINDY deubiquitinase" evidence="2">
    <location>
        <begin position="109"/>
        <end position="194"/>
    </location>
</feature>
<proteinExistence type="predicted"/>
<evidence type="ECO:0000313" key="3">
    <source>
        <dbReference type="EMBL" id="KAG2171828.1"/>
    </source>
</evidence>
<name>A0A8H7PDE5_MORIS</name>
<dbReference type="GO" id="GO:0071944">
    <property type="term" value="C:cell periphery"/>
    <property type="evidence" value="ECO:0007669"/>
    <property type="project" value="TreeGrafter"/>
</dbReference>
<dbReference type="AlphaFoldDB" id="A0A8H7PDE5"/>
<evidence type="ECO:0000256" key="1">
    <source>
        <dbReference type="SAM" id="MobiDB-lite"/>
    </source>
</evidence>
<dbReference type="PANTHER" id="PTHR18063:SF6">
    <property type="entry name" value="UBIQUITIN CARBOXYL-TERMINAL HYDROLASE"/>
    <property type="match status" value="1"/>
</dbReference>
<keyword evidence="4" id="KW-1185">Reference proteome</keyword>
<accession>A0A8H7PDE5</accession>
<dbReference type="OrthoDB" id="10261212at2759"/>
<dbReference type="PANTHER" id="PTHR18063">
    <property type="entry name" value="NF-E2 INDUCIBLE PROTEIN"/>
    <property type="match status" value="1"/>
</dbReference>
<reference evidence="3" key="1">
    <citation type="submission" date="2020-12" db="EMBL/GenBank/DDBJ databases">
        <title>Metabolic potential, ecology and presence of endohyphal bacteria is reflected in genomic diversity of Mucoromycotina.</title>
        <authorList>
            <person name="Muszewska A."/>
            <person name="Okrasinska A."/>
            <person name="Steczkiewicz K."/>
            <person name="Drgas O."/>
            <person name="Orlowska M."/>
            <person name="Perlinska-Lenart U."/>
            <person name="Aleksandrzak-Piekarczyk T."/>
            <person name="Szatraj K."/>
            <person name="Zielenkiewicz U."/>
            <person name="Pilsyk S."/>
            <person name="Malc E."/>
            <person name="Mieczkowski P."/>
            <person name="Kruszewska J.S."/>
            <person name="Biernat P."/>
            <person name="Pawlowska J."/>
        </authorList>
    </citation>
    <scope>NUCLEOTIDE SEQUENCE</scope>
    <source>
        <strain evidence="3">WA0000067209</strain>
    </source>
</reference>
<feature type="compositionally biased region" description="Polar residues" evidence="1">
    <location>
        <begin position="75"/>
        <end position="84"/>
    </location>
</feature>
<feature type="compositionally biased region" description="Basic and acidic residues" evidence="1">
    <location>
        <begin position="57"/>
        <end position="73"/>
    </location>
</feature>
<dbReference type="GO" id="GO:0004843">
    <property type="term" value="F:cysteine-type deubiquitinase activity"/>
    <property type="evidence" value="ECO:0007669"/>
    <property type="project" value="InterPro"/>
</dbReference>
<dbReference type="EMBL" id="JAEPQZ010000019">
    <property type="protein sequence ID" value="KAG2171828.1"/>
    <property type="molecule type" value="Genomic_DNA"/>
</dbReference>
<dbReference type="Pfam" id="PF04424">
    <property type="entry name" value="MINDY_DUB"/>
    <property type="match status" value="1"/>
</dbReference>
<protein>
    <recommendedName>
        <fullName evidence="2">MINDY deubiquitinase domain-containing protein</fullName>
    </recommendedName>
</protein>
<feature type="region of interest" description="Disordered" evidence="1">
    <location>
        <begin position="57"/>
        <end position="104"/>
    </location>
</feature>
<dbReference type="GO" id="GO:1990380">
    <property type="term" value="F:K48-linked deubiquitinase activity"/>
    <property type="evidence" value="ECO:0007669"/>
    <property type="project" value="InterPro"/>
</dbReference>
<sequence length="200" mass="22767">MTPSFSRYTQYRNITRKECRQAIRRQTSNVINLECSNLDCDVPTDNAIHELEQKLDQQHISRQDSSSVHDHDIPANTSQVTTEVKNTDNRETTPQGATERASAELETDEYLLKEIDWINPKTGAEKRVKIITQNKNGPCPLVAIAVSGITGNVLILRGDIRITPFDRPTVTFEYLASQLGDYLLRRSPQNNTAKVWYHNQ</sequence>